<proteinExistence type="predicted"/>
<reference evidence="1" key="1">
    <citation type="submission" date="2022-06" db="EMBL/GenBank/DDBJ databases">
        <title>Complete genome sequences of two strains of the flax pathogen Septoria linicola.</title>
        <authorList>
            <person name="Lapalu N."/>
            <person name="Simon A."/>
            <person name="Demenou B."/>
            <person name="Paumier D."/>
            <person name="Guillot M.-P."/>
            <person name="Gout L."/>
            <person name="Valade R."/>
        </authorList>
    </citation>
    <scope>NUCLEOTIDE SEQUENCE</scope>
    <source>
        <strain evidence="1">SE15195</strain>
    </source>
</reference>
<gene>
    <name evidence="1" type="ORF">Slin15195_G070790</name>
</gene>
<evidence type="ECO:0000313" key="1">
    <source>
        <dbReference type="EMBL" id="USW53760.1"/>
    </source>
</evidence>
<dbReference type="Proteomes" id="UP001056384">
    <property type="component" value="Chromosome 5"/>
</dbReference>
<evidence type="ECO:0000313" key="2">
    <source>
        <dbReference type="Proteomes" id="UP001056384"/>
    </source>
</evidence>
<organism evidence="1 2">
    <name type="scientific">Septoria linicola</name>
    <dbReference type="NCBI Taxonomy" id="215465"/>
    <lineage>
        <taxon>Eukaryota</taxon>
        <taxon>Fungi</taxon>
        <taxon>Dikarya</taxon>
        <taxon>Ascomycota</taxon>
        <taxon>Pezizomycotina</taxon>
        <taxon>Dothideomycetes</taxon>
        <taxon>Dothideomycetidae</taxon>
        <taxon>Mycosphaerellales</taxon>
        <taxon>Mycosphaerellaceae</taxon>
        <taxon>Septoria</taxon>
    </lineage>
</organism>
<keyword evidence="2" id="KW-1185">Reference proteome</keyword>
<dbReference type="EMBL" id="CP099422">
    <property type="protein sequence ID" value="USW53760.1"/>
    <property type="molecule type" value="Genomic_DNA"/>
</dbReference>
<evidence type="ECO:0008006" key="3">
    <source>
        <dbReference type="Google" id="ProtNLM"/>
    </source>
</evidence>
<accession>A0A9Q9EK72</accession>
<sequence>MPKRRGARKKKHKTIHENDVSVARERETVLRANGEWTAFRLLGLPAELRNRVYREYIQDFTANTVGVTRLTYTVLPDLCDVSRQFRKEVRPLWFSETSFSVCAGANVWAQRNSTTSLNRHQNSRDSGVLVLSKRSRTILDNAGDDALMRKVRFVVFEGYDMLNLWMAERRLPPSKNPQSWPSHERRIGTLSMEAQVGAQSQYTLERFARYHEDETRLTDATVDAARLTAIAISRCVNFKGFSIRDLQSIAAALRVD</sequence>
<protein>
    <recommendedName>
        <fullName evidence="3">F-box domain-containing protein</fullName>
    </recommendedName>
</protein>
<name>A0A9Q9EK72_9PEZI</name>
<dbReference type="AlphaFoldDB" id="A0A9Q9EK72"/>